<comment type="caution">
    <text evidence="1">The sequence shown here is derived from an EMBL/GenBank/DDBJ whole genome shotgun (WGS) entry which is preliminary data.</text>
</comment>
<accession>A0A2N3LG01</accession>
<reference evidence="1 2" key="1">
    <citation type="submission" date="2017-11" db="EMBL/GenBank/DDBJ databases">
        <title>Bacillus camelliae sp. nov., isolated from pu'er tea.</title>
        <authorList>
            <person name="Niu L."/>
        </authorList>
    </citation>
    <scope>NUCLEOTIDE SEQUENCE [LARGE SCALE GENOMIC DNA]</scope>
    <source>
        <strain evidence="1 2">7578-1</strain>
    </source>
</reference>
<keyword evidence="2" id="KW-1185">Reference proteome</keyword>
<evidence type="ECO:0000313" key="1">
    <source>
        <dbReference type="EMBL" id="PKR83560.1"/>
    </source>
</evidence>
<organism evidence="1 2">
    <name type="scientific">Heyndrickxia camelliae</name>
    <dbReference type="NCBI Taxonomy" id="1707093"/>
    <lineage>
        <taxon>Bacteria</taxon>
        <taxon>Bacillati</taxon>
        <taxon>Bacillota</taxon>
        <taxon>Bacilli</taxon>
        <taxon>Bacillales</taxon>
        <taxon>Bacillaceae</taxon>
        <taxon>Heyndrickxia</taxon>
    </lineage>
</organism>
<protein>
    <submittedName>
        <fullName evidence="1">Uncharacterized protein</fullName>
    </submittedName>
</protein>
<dbReference type="AlphaFoldDB" id="A0A2N3LG01"/>
<evidence type="ECO:0000313" key="2">
    <source>
        <dbReference type="Proteomes" id="UP000233440"/>
    </source>
</evidence>
<dbReference type="Proteomes" id="UP000233440">
    <property type="component" value="Unassembled WGS sequence"/>
</dbReference>
<proteinExistence type="predicted"/>
<dbReference type="EMBL" id="PIQO01000017">
    <property type="protein sequence ID" value="PKR83560.1"/>
    <property type="molecule type" value="Genomic_DNA"/>
</dbReference>
<name>A0A2N3LG01_9BACI</name>
<gene>
    <name evidence="1" type="ORF">CWO92_18520</name>
</gene>
<dbReference type="RefSeq" id="WP_101355700.1">
    <property type="nucleotide sequence ID" value="NZ_PIQO01000017.1"/>
</dbReference>
<sequence length="81" mass="9664">MSQWAELKRRIVDLQNNMDYSNDIPSAILDDVLTLMNEIELEYKNPFNNIRRIFNEQLKNKTNEERSQLANKVMDDYKVGK</sequence>